<dbReference type="Proteomes" id="UP000440578">
    <property type="component" value="Unassembled WGS sequence"/>
</dbReference>
<dbReference type="GO" id="GO:0016020">
    <property type="term" value="C:membrane"/>
    <property type="evidence" value="ECO:0007669"/>
    <property type="project" value="UniProtKB-SubCell"/>
</dbReference>
<accession>A0A6A4WF96</accession>
<dbReference type="InterPro" id="IPR009644">
    <property type="entry name" value="FKTN/MNN4/W02B3.4-1"/>
</dbReference>
<comment type="subcellular location">
    <subcellularLocation>
        <location evidence="1">Membrane</location>
        <topology evidence="1">Single-pass membrane protein</topology>
    </subcellularLocation>
</comment>
<evidence type="ECO:0000256" key="3">
    <source>
        <dbReference type="ARBA" id="ARBA00022989"/>
    </source>
</evidence>
<keyword evidence="4" id="KW-0472">Membrane</keyword>
<sequence>MTPARHRACNRTLAAAYHRLTPREEGPDADRFRRRAWALLAAAVSACNTLGVPHWLGSGTLLGYIRQCDLVPAMDDVDIEVAVEPFVNGNVTVTQLVETLTSAGLVLASKFGRLNDSLEMAFEDENGMRIDVFFSYPDRESRYIAGVDTITRKKYRWVYPEITLCWGTLHGLVVGVPCDSERYLETNYGTNWTQPLPPGKTFDYRRDNANMVDAGWWGKEEESEVIQLFNR</sequence>
<protein>
    <submittedName>
        <fullName evidence="5">Fukutin</fullName>
    </submittedName>
</protein>
<organism evidence="5 6">
    <name type="scientific">Amphibalanus amphitrite</name>
    <name type="common">Striped barnacle</name>
    <name type="synonym">Balanus amphitrite</name>
    <dbReference type="NCBI Taxonomy" id="1232801"/>
    <lineage>
        <taxon>Eukaryota</taxon>
        <taxon>Metazoa</taxon>
        <taxon>Ecdysozoa</taxon>
        <taxon>Arthropoda</taxon>
        <taxon>Crustacea</taxon>
        <taxon>Multicrustacea</taxon>
        <taxon>Cirripedia</taxon>
        <taxon>Thoracica</taxon>
        <taxon>Thoracicalcarea</taxon>
        <taxon>Balanomorpha</taxon>
        <taxon>Balanoidea</taxon>
        <taxon>Balanidae</taxon>
        <taxon>Amphibalaninae</taxon>
        <taxon>Amphibalanus</taxon>
    </lineage>
</organism>
<evidence type="ECO:0000256" key="1">
    <source>
        <dbReference type="ARBA" id="ARBA00004167"/>
    </source>
</evidence>
<dbReference type="PANTHER" id="PTHR15407:SF28">
    <property type="entry name" value="RIBITOL-5-PHOSPHATE TRANSFERASE FKTN"/>
    <property type="match status" value="1"/>
</dbReference>
<evidence type="ECO:0000313" key="6">
    <source>
        <dbReference type="Proteomes" id="UP000440578"/>
    </source>
</evidence>
<evidence type="ECO:0000256" key="2">
    <source>
        <dbReference type="ARBA" id="ARBA00022692"/>
    </source>
</evidence>
<dbReference type="PANTHER" id="PTHR15407">
    <property type="entry name" value="FUKUTIN-RELATED"/>
    <property type="match status" value="1"/>
</dbReference>
<comment type="caution">
    <text evidence="5">The sequence shown here is derived from an EMBL/GenBank/DDBJ whole genome shotgun (WGS) entry which is preliminary data.</text>
</comment>
<proteinExistence type="predicted"/>
<keyword evidence="6" id="KW-1185">Reference proteome</keyword>
<gene>
    <name evidence="5" type="primary">FKTN_3</name>
    <name evidence="5" type="ORF">FJT64_024181</name>
</gene>
<dbReference type="EMBL" id="VIIS01000908">
    <property type="protein sequence ID" value="KAF0303879.1"/>
    <property type="molecule type" value="Genomic_DNA"/>
</dbReference>
<name>A0A6A4WF96_AMPAM</name>
<dbReference type="AlphaFoldDB" id="A0A6A4WF96"/>
<keyword evidence="3" id="KW-1133">Transmembrane helix</keyword>
<evidence type="ECO:0000313" key="5">
    <source>
        <dbReference type="EMBL" id="KAF0303879.1"/>
    </source>
</evidence>
<keyword evidence="2" id="KW-0812">Transmembrane</keyword>
<reference evidence="5 6" key="1">
    <citation type="submission" date="2019-07" db="EMBL/GenBank/DDBJ databases">
        <title>Draft genome assembly of a fouling barnacle, Amphibalanus amphitrite (Darwin, 1854): The first reference genome for Thecostraca.</title>
        <authorList>
            <person name="Kim W."/>
        </authorList>
    </citation>
    <scope>NUCLEOTIDE SEQUENCE [LARGE SCALE GENOMIC DNA]</scope>
    <source>
        <strain evidence="5">SNU_AA5</strain>
        <tissue evidence="5">Soma without cirri and trophi</tissue>
    </source>
</reference>
<dbReference type="OrthoDB" id="444255at2759"/>
<evidence type="ECO:0000256" key="4">
    <source>
        <dbReference type="ARBA" id="ARBA00023136"/>
    </source>
</evidence>